<comment type="caution">
    <text evidence="1">The sequence shown here is derived from an EMBL/GenBank/DDBJ whole genome shotgun (WGS) entry which is preliminary data.</text>
</comment>
<evidence type="ECO:0000313" key="1">
    <source>
        <dbReference type="EMBL" id="TRZ33297.1"/>
    </source>
</evidence>
<proteinExistence type="predicted"/>
<sequence length="72" mass="8600">MMVHRPRYLDPKRNKPKEMELTLKNTRIEQGKLILDYSNGWQVICTKEIIECYDSGGKLKWWLDDNGRGEIF</sequence>
<dbReference type="AlphaFoldDB" id="A0A8B5W1X7"/>
<evidence type="ECO:0000313" key="2">
    <source>
        <dbReference type="Proteomes" id="UP000316316"/>
    </source>
</evidence>
<gene>
    <name evidence="1" type="ORF">AUF17_04075</name>
</gene>
<reference evidence="1 2" key="1">
    <citation type="submission" date="2017-10" db="EMBL/GenBank/DDBJ databases">
        <title>FDA dAtabase for Regulatory Grade micrObial Sequences (FDA-ARGOS): Supporting development and validation of Infectious Disease Dx tests.</title>
        <authorList>
            <person name="Campos J."/>
            <person name="Goldberg B."/>
            <person name="Tallon L.J."/>
            <person name="Sadzewicz L."/>
            <person name="Sengamalay N."/>
            <person name="Ott S."/>
            <person name="Godinez A."/>
            <person name="Nagaraj S."/>
            <person name="Vyas G."/>
            <person name="Aluvathingal J."/>
            <person name="Nadendla S."/>
            <person name="Geyer C."/>
            <person name="Nandy P."/>
            <person name="Hobson J."/>
            <person name="Sichtig H."/>
        </authorList>
    </citation>
    <scope>NUCLEOTIDE SEQUENCE [LARGE SCALE GENOMIC DNA]</scope>
    <source>
        <strain evidence="1 2">FDAARGOS_185</strain>
    </source>
</reference>
<name>A0A8B5W1X7_ENTAV</name>
<organism evidence="1 2">
    <name type="scientific">Enterococcus avium</name>
    <name type="common">Streptococcus avium</name>
    <dbReference type="NCBI Taxonomy" id="33945"/>
    <lineage>
        <taxon>Bacteria</taxon>
        <taxon>Bacillati</taxon>
        <taxon>Bacillota</taxon>
        <taxon>Bacilli</taxon>
        <taxon>Lactobacillales</taxon>
        <taxon>Enterococcaceae</taxon>
        <taxon>Enterococcus</taxon>
    </lineage>
</organism>
<accession>A0A8B5W1X7</accession>
<dbReference type="EMBL" id="PDXQ01000001">
    <property type="protein sequence ID" value="TRZ33297.1"/>
    <property type="molecule type" value="Genomic_DNA"/>
</dbReference>
<dbReference type="RefSeq" id="WP_144324610.1">
    <property type="nucleotide sequence ID" value="NZ_PDXQ01000001.1"/>
</dbReference>
<dbReference type="Proteomes" id="UP000316316">
    <property type="component" value="Unassembled WGS sequence"/>
</dbReference>
<protein>
    <submittedName>
        <fullName evidence="1">Uncharacterized protein</fullName>
    </submittedName>
</protein>